<dbReference type="Proteomes" id="UP000029389">
    <property type="component" value="Unassembled WGS sequence"/>
</dbReference>
<keyword evidence="5" id="KW-1185">Reference proteome</keyword>
<reference evidence="2 4" key="1">
    <citation type="submission" date="2014-04" db="EMBL/GenBank/DDBJ databases">
        <authorList>
            <person name="Bishop-Lilly K.A."/>
            <person name="Broomall S.M."/>
            <person name="Chain P.S."/>
            <person name="Chertkov O."/>
            <person name="Coyne S.R."/>
            <person name="Daligault H.E."/>
            <person name="Davenport K.W."/>
            <person name="Erkkila T."/>
            <person name="Frey K.G."/>
            <person name="Gibbons H.S."/>
            <person name="Gu W."/>
            <person name="Jaissle J."/>
            <person name="Johnson S.L."/>
            <person name="Koroleva G.I."/>
            <person name="Ladner J.T."/>
            <person name="Lo C.-C."/>
            <person name="Minogue T.D."/>
            <person name="Munk C."/>
            <person name="Palacios G.F."/>
            <person name="Redden C.L."/>
            <person name="Rosenzweig C.N."/>
            <person name="Scholz M.B."/>
            <person name="Teshima H."/>
            <person name="Xu Y."/>
        </authorList>
    </citation>
    <scope>NUCLEOTIDE SEQUENCE [LARGE SCALE GENOMIC DNA]</scope>
    <source>
        <strain evidence="2 4">BHP</strain>
    </source>
</reference>
<evidence type="ECO:0000313" key="3">
    <source>
        <dbReference type="EMBL" id="RFT65627.1"/>
    </source>
</evidence>
<evidence type="ECO:0000313" key="5">
    <source>
        <dbReference type="Proteomes" id="UP000264294"/>
    </source>
</evidence>
<dbReference type="Proteomes" id="UP000264294">
    <property type="component" value="Unassembled WGS sequence"/>
</dbReference>
<gene>
    <name evidence="3" type="ORF">D0U04_17860</name>
    <name evidence="2" type="ORF">DJ93_4591</name>
</gene>
<dbReference type="RefSeq" id="WP_042983453.1">
    <property type="nucleotide sequence ID" value="NZ_JMQC01000008.1"/>
</dbReference>
<accession>A0A090Z2Q7</accession>
<evidence type="ECO:0000313" key="4">
    <source>
        <dbReference type="Proteomes" id="UP000029389"/>
    </source>
</evidence>
<dbReference type="EMBL" id="JMQC01000008">
    <property type="protein sequence ID" value="KFM98695.1"/>
    <property type="molecule type" value="Genomic_DNA"/>
</dbReference>
<evidence type="ECO:0000259" key="1">
    <source>
        <dbReference type="Pfam" id="PF24705"/>
    </source>
</evidence>
<dbReference type="EMBL" id="QVOD01000023">
    <property type="protein sequence ID" value="RFT65627.1"/>
    <property type="molecule type" value="Genomic_DNA"/>
</dbReference>
<feature type="domain" description="DUF7668" evidence="1">
    <location>
        <begin position="32"/>
        <end position="127"/>
    </location>
</feature>
<comment type="caution">
    <text evidence="2">The sequence shown here is derived from an EMBL/GenBank/DDBJ whole genome shotgun (WGS) entry which is preliminary data.</text>
</comment>
<evidence type="ECO:0000313" key="2">
    <source>
        <dbReference type="EMBL" id="KFM98695.1"/>
    </source>
</evidence>
<dbReference type="AlphaFoldDB" id="A0A090Z2Q7"/>
<protein>
    <recommendedName>
        <fullName evidence="1">DUF7668 domain-containing protein</fullName>
    </recommendedName>
</protein>
<reference evidence="3 5" key="2">
    <citation type="submission" date="2018-08" db="EMBL/GenBank/DDBJ databases">
        <title>Bacillus clarus sp. nov. strain PS00077A.</title>
        <authorList>
            <person name="Mendez Acevedo M."/>
            <person name="Carroll L."/>
            <person name="Mukherjee M."/>
            <person name="Wiedmann M."/>
            <person name="Kovac J."/>
        </authorList>
    </citation>
    <scope>NUCLEOTIDE SEQUENCE [LARGE SCALE GENOMIC DNA]</scope>
    <source>
        <strain evidence="3 5">PS00077A</strain>
    </source>
</reference>
<dbReference type="InterPro" id="IPR056085">
    <property type="entry name" value="DUF7668"/>
</dbReference>
<dbReference type="Pfam" id="PF24705">
    <property type="entry name" value="DUF7668"/>
    <property type="match status" value="1"/>
</dbReference>
<proteinExistence type="predicted"/>
<name>A0A090Z2Q7_9BACI</name>
<sequence length="127" mass="14738">MNQNETKEIIITSLKPIIQNLVDDNLSILSSNSQIESELTEQDIIEEINLYPGTMTLPPDNAYHNWDKTIHLFEKDKPIKVENLTLTDHLDFDLFFDNKLSDLTLQCNIYEDNHSNLSIKIENIHVL</sequence>
<organism evidence="2 4">
    <name type="scientific">Bacillus clarus</name>
    <dbReference type="NCBI Taxonomy" id="2338372"/>
    <lineage>
        <taxon>Bacteria</taxon>
        <taxon>Bacillati</taxon>
        <taxon>Bacillota</taxon>
        <taxon>Bacilli</taxon>
        <taxon>Bacillales</taxon>
        <taxon>Bacillaceae</taxon>
        <taxon>Bacillus</taxon>
        <taxon>Bacillus cereus group</taxon>
    </lineage>
</organism>